<keyword evidence="4" id="KW-0175">Coiled coil</keyword>
<dbReference type="FunFam" id="3.90.640.10:FF:000010">
    <property type="entry name" value="heat shock 70 kDa protein 14"/>
    <property type="match status" value="1"/>
</dbReference>
<dbReference type="PROSITE" id="PS00297">
    <property type="entry name" value="HSP70_1"/>
    <property type="match status" value="1"/>
</dbReference>
<dbReference type="InterPro" id="IPR013126">
    <property type="entry name" value="Hsp_70_fam"/>
</dbReference>
<dbReference type="Gene3D" id="3.30.420.40">
    <property type="match status" value="2"/>
</dbReference>
<dbReference type="PANTHER" id="PTHR19375">
    <property type="entry name" value="HEAT SHOCK PROTEIN 70KDA"/>
    <property type="match status" value="1"/>
</dbReference>
<proteinExistence type="inferred from homology"/>
<gene>
    <name evidence="5" type="ORF">C9374_011886</name>
</gene>
<dbReference type="SUPFAM" id="SSF53067">
    <property type="entry name" value="Actin-like ATPase domain"/>
    <property type="match status" value="2"/>
</dbReference>
<accession>A0AA88KI72</accession>
<evidence type="ECO:0008006" key="7">
    <source>
        <dbReference type="Google" id="ProtNLM"/>
    </source>
</evidence>
<evidence type="ECO:0000256" key="2">
    <source>
        <dbReference type="ARBA" id="ARBA00022741"/>
    </source>
</evidence>
<dbReference type="PRINTS" id="PR00301">
    <property type="entry name" value="HEATSHOCK70"/>
</dbReference>
<reference evidence="5 6" key="1">
    <citation type="journal article" date="2018" name="BMC Genomics">
        <title>The genome of Naegleria lovaniensis, the basis for a comparative approach to unravel pathogenicity factors of the human pathogenic amoeba N. fowleri.</title>
        <authorList>
            <person name="Liechti N."/>
            <person name="Schurch N."/>
            <person name="Bruggmann R."/>
            <person name="Wittwer M."/>
        </authorList>
    </citation>
    <scope>NUCLEOTIDE SEQUENCE [LARGE SCALE GENOMIC DNA]</scope>
    <source>
        <strain evidence="5 6">ATCC 30569</strain>
    </source>
</reference>
<feature type="non-terminal residue" evidence="5">
    <location>
        <position position="324"/>
    </location>
</feature>
<dbReference type="EMBL" id="PYSW02000052">
    <property type="protein sequence ID" value="KAG2373597.1"/>
    <property type="molecule type" value="Genomic_DNA"/>
</dbReference>
<name>A0AA88KI72_NAELO</name>
<dbReference type="GeneID" id="68104340"/>
<evidence type="ECO:0000256" key="4">
    <source>
        <dbReference type="SAM" id="Coils"/>
    </source>
</evidence>
<comment type="caution">
    <text evidence="5">The sequence shown here is derived from an EMBL/GenBank/DDBJ whole genome shotgun (WGS) entry which is preliminary data.</text>
</comment>
<evidence type="ECO:0000313" key="5">
    <source>
        <dbReference type="EMBL" id="KAG2373597.1"/>
    </source>
</evidence>
<dbReference type="PROSITE" id="PS00329">
    <property type="entry name" value="HSP70_2"/>
    <property type="match status" value="1"/>
</dbReference>
<dbReference type="FunFam" id="3.30.30.30:FF:000005">
    <property type="entry name" value="Heat shock protein ssb1"/>
    <property type="match status" value="1"/>
</dbReference>
<dbReference type="Pfam" id="PF00012">
    <property type="entry name" value="HSP70"/>
    <property type="match status" value="1"/>
</dbReference>
<dbReference type="InterPro" id="IPR043129">
    <property type="entry name" value="ATPase_NBD"/>
</dbReference>
<dbReference type="GO" id="GO:0140662">
    <property type="term" value="F:ATP-dependent protein folding chaperone"/>
    <property type="evidence" value="ECO:0007669"/>
    <property type="project" value="InterPro"/>
</dbReference>
<keyword evidence="2" id="KW-0547">Nucleotide-binding</keyword>
<comment type="similarity">
    <text evidence="1">Belongs to the heat shock protein 70 family.</text>
</comment>
<dbReference type="Gene3D" id="3.90.640.10">
    <property type="entry name" value="Actin, Chain A, domain 4"/>
    <property type="match status" value="1"/>
</dbReference>
<keyword evidence="3" id="KW-0067">ATP-binding</keyword>
<sequence length="324" mass="36206">MFVFHLTFTIVNTSQTNSSSSNTDDNGPVIGIDLGTTYSCVAIYRNGRVEIIVNDQGNRITPSVVAFSENGERLIGESAKNQATLNPYNTIYDAKRLIGRRFSDPQLQNDIALLPFKVVDRNGKPNIEVEIREGEKRVFSPEEISAMILGKMKLIAETYLGHKVTRAVITVPAYFNDAQKQATRDAGAIAGLKVERIINEPTAAAIAYGIDKKKQNQKVLVYDLGGGTFDVSMLLMDEDFYEVLATSGDTHLGGEDFDNRVVRWLLEEFKRKYPNKSKSIDMDKKAVQKLKREAEKAKRVLSSQHETRIEIEALHDGVDFSVKL</sequence>
<feature type="coiled-coil region" evidence="4">
    <location>
        <begin position="280"/>
        <end position="307"/>
    </location>
</feature>
<dbReference type="InterPro" id="IPR018181">
    <property type="entry name" value="Heat_shock_70_CS"/>
</dbReference>
<evidence type="ECO:0000256" key="1">
    <source>
        <dbReference type="ARBA" id="ARBA00007381"/>
    </source>
</evidence>
<dbReference type="FunFam" id="3.30.420.40:FF:000026">
    <property type="entry name" value="Heat shock protein 70"/>
    <property type="match status" value="1"/>
</dbReference>
<dbReference type="GO" id="GO:0005524">
    <property type="term" value="F:ATP binding"/>
    <property type="evidence" value="ECO:0007669"/>
    <property type="project" value="UniProtKB-KW"/>
</dbReference>
<protein>
    <recommendedName>
        <fullName evidence="7">Heat shock protein 70</fullName>
    </recommendedName>
</protein>
<evidence type="ECO:0000313" key="6">
    <source>
        <dbReference type="Proteomes" id="UP000816034"/>
    </source>
</evidence>
<organism evidence="5 6">
    <name type="scientific">Naegleria lovaniensis</name>
    <name type="common">Amoeba</name>
    <dbReference type="NCBI Taxonomy" id="51637"/>
    <lineage>
        <taxon>Eukaryota</taxon>
        <taxon>Discoba</taxon>
        <taxon>Heterolobosea</taxon>
        <taxon>Tetramitia</taxon>
        <taxon>Eutetramitia</taxon>
        <taxon>Vahlkampfiidae</taxon>
        <taxon>Naegleria</taxon>
    </lineage>
</organism>
<keyword evidence="6" id="KW-1185">Reference proteome</keyword>
<dbReference type="RefSeq" id="XP_044542771.1">
    <property type="nucleotide sequence ID" value="XM_044687590.1"/>
</dbReference>
<dbReference type="Proteomes" id="UP000816034">
    <property type="component" value="Unassembled WGS sequence"/>
</dbReference>
<evidence type="ECO:0000256" key="3">
    <source>
        <dbReference type="ARBA" id="ARBA00022840"/>
    </source>
</evidence>
<dbReference type="AlphaFoldDB" id="A0AA88KI72"/>